<sequence>MRQSGFAYIAAVVLLVVVAGISVALLRLSATQQQTVNQNLLGVRASMAARGGMEWGLYQLRANACFGDQTLTDFMADTGFRVRVRCSVRSFSEGESAPGAPIAKNAYRIEAVACNAASCPAPTGADVVRPDYVERRRVATVCMTATGDGC</sequence>
<gene>
    <name evidence="2" type="ORF">NX780_08430</name>
</gene>
<evidence type="ECO:0000313" key="3">
    <source>
        <dbReference type="Proteomes" id="UP001206572"/>
    </source>
</evidence>
<dbReference type="Proteomes" id="UP001206572">
    <property type="component" value="Unassembled WGS sequence"/>
</dbReference>
<keyword evidence="1" id="KW-0812">Transmembrane</keyword>
<evidence type="ECO:0000256" key="1">
    <source>
        <dbReference type="SAM" id="Phobius"/>
    </source>
</evidence>
<comment type="caution">
    <text evidence="2">The sequence shown here is derived from an EMBL/GenBank/DDBJ whole genome shotgun (WGS) entry which is preliminary data.</text>
</comment>
<evidence type="ECO:0000313" key="2">
    <source>
        <dbReference type="EMBL" id="MCS0596375.1"/>
    </source>
</evidence>
<proteinExistence type="predicted"/>
<dbReference type="RefSeq" id="WP_258827419.1">
    <property type="nucleotide sequence ID" value="NZ_JANUHA010000004.1"/>
</dbReference>
<reference evidence="2 3" key="1">
    <citation type="submission" date="2022-08" db="EMBL/GenBank/DDBJ databases">
        <title>Reclassification of Massilia species as members of the genera Telluria, Duganella, Pseudoduganella, Mokoshia gen. nov. and Zemynaea gen. nov. using orthogonal and non-orthogonal genome-based approaches.</title>
        <authorList>
            <person name="Bowman J.P."/>
        </authorList>
    </citation>
    <scope>NUCLEOTIDE SEQUENCE [LARGE SCALE GENOMIC DNA]</scope>
    <source>
        <strain evidence="2 3">JCM 31661</strain>
    </source>
</reference>
<dbReference type="EMBL" id="JANUHA010000004">
    <property type="protein sequence ID" value="MCS0596375.1"/>
    <property type="molecule type" value="Genomic_DNA"/>
</dbReference>
<keyword evidence="1" id="KW-1133">Transmembrane helix</keyword>
<keyword evidence="3" id="KW-1185">Reference proteome</keyword>
<protein>
    <submittedName>
        <fullName evidence="2">MSHA biogenesis protein MshP</fullName>
    </submittedName>
</protein>
<accession>A0ABT2AJL5</accession>
<feature type="transmembrane region" description="Helical" evidence="1">
    <location>
        <begin position="6"/>
        <end position="26"/>
    </location>
</feature>
<name>A0ABT2AJL5_9BURK</name>
<keyword evidence="1" id="KW-0472">Membrane</keyword>
<organism evidence="2 3">
    <name type="scientific">Massilia agri</name>
    <dbReference type="NCBI Taxonomy" id="1886785"/>
    <lineage>
        <taxon>Bacteria</taxon>
        <taxon>Pseudomonadati</taxon>
        <taxon>Pseudomonadota</taxon>
        <taxon>Betaproteobacteria</taxon>
        <taxon>Burkholderiales</taxon>
        <taxon>Oxalobacteraceae</taxon>
        <taxon>Telluria group</taxon>
        <taxon>Massilia</taxon>
    </lineage>
</organism>